<name>A0A1I2L148_9FLAO</name>
<dbReference type="InterPro" id="IPR036249">
    <property type="entry name" value="Thioredoxin-like_sf"/>
</dbReference>
<dbReference type="InterPro" id="IPR050553">
    <property type="entry name" value="Thioredoxin_ResA/DsbE_sf"/>
</dbReference>
<comment type="subcellular location">
    <subcellularLocation>
        <location evidence="1">Cell envelope</location>
    </subcellularLocation>
</comment>
<dbReference type="EMBL" id="FOOH01000006">
    <property type="protein sequence ID" value="SFF72288.1"/>
    <property type="molecule type" value="Genomic_DNA"/>
</dbReference>
<dbReference type="RefSeq" id="WP_093303652.1">
    <property type="nucleotide sequence ID" value="NZ_FOOH01000006.1"/>
</dbReference>
<dbReference type="PROSITE" id="PS51352">
    <property type="entry name" value="THIOREDOXIN_2"/>
    <property type="match status" value="1"/>
</dbReference>
<dbReference type="SUPFAM" id="SSF52833">
    <property type="entry name" value="Thioredoxin-like"/>
    <property type="match status" value="1"/>
</dbReference>
<dbReference type="PANTHER" id="PTHR42852">
    <property type="entry name" value="THIOL:DISULFIDE INTERCHANGE PROTEIN DSBE"/>
    <property type="match status" value="1"/>
</dbReference>
<keyword evidence="5" id="KW-0732">Signal</keyword>
<dbReference type="Proteomes" id="UP000199116">
    <property type="component" value="Unassembled WGS sequence"/>
</dbReference>
<dbReference type="Gene3D" id="3.40.30.10">
    <property type="entry name" value="Glutaredoxin"/>
    <property type="match status" value="1"/>
</dbReference>
<evidence type="ECO:0000313" key="7">
    <source>
        <dbReference type="EMBL" id="SFF72288.1"/>
    </source>
</evidence>
<dbReference type="AlphaFoldDB" id="A0A1I2L148"/>
<dbReference type="InterPro" id="IPR000866">
    <property type="entry name" value="AhpC/TSA"/>
</dbReference>
<dbReference type="CDD" id="cd02966">
    <property type="entry name" value="TlpA_like_family"/>
    <property type="match status" value="1"/>
</dbReference>
<proteinExistence type="predicted"/>
<dbReference type="InterPro" id="IPR013766">
    <property type="entry name" value="Thioredoxin_domain"/>
</dbReference>
<dbReference type="Pfam" id="PF14289">
    <property type="entry name" value="DUF4369"/>
    <property type="match status" value="1"/>
</dbReference>
<dbReference type="GO" id="GO:0017004">
    <property type="term" value="P:cytochrome complex assembly"/>
    <property type="evidence" value="ECO:0007669"/>
    <property type="project" value="UniProtKB-KW"/>
</dbReference>
<evidence type="ECO:0000259" key="6">
    <source>
        <dbReference type="PROSITE" id="PS51352"/>
    </source>
</evidence>
<evidence type="ECO:0000256" key="1">
    <source>
        <dbReference type="ARBA" id="ARBA00004196"/>
    </source>
</evidence>
<dbReference type="PANTHER" id="PTHR42852:SF6">
    <property type="entry name" value="THIOL:DISULFIDE INTERCHANGE PROTEIN DSBE"/>
    <property type="match status" value="1"/>
</dbReference>
<gene>
    <name evidence="7" type="ORF">SAMN04488033_106109</name>
</gene>
<evidence type="ECO:0000313" key="8">
    <source>
        <dbReference type="Proteomes" id="UP000199116"/>
    </source>
</evidence>
<evidence type="ECO:0000256" key="5">
    <source>
        <dbReference type="SAM" id="SignalP"/>
    </source>
</evidence>
<keyword evidence="3" id="KW-1015">Disulfide bond</keyword>
<feature type="chain" id="PRO_5011600821" evidence="5">
    <location>
        <begin position="22"/>
        <end position="335"/>
    </location>
</feature>
<sequence length="335" mass="38507">MRLTSLLLALALGLFSGTAQESSFSLTGKTNDIKDGSWLYFRDLVNGATLDSAKVQNNSFKFETKLSEPRMWVMLHTKDRSKFKELWLQDKPMRFDASNTDFQDAEVTGSISQELVDEIKTVYEDYDKISEAELRKRQEEFIKNNPNALISARMLYEVSGKWGQETTAHYFDLFPEEIQESALGKRILSILNNDNIPQPGEKYVDFELPTPTGETRKFSALTGKVTLLQFWASTCEPSKMQNRELKKLYRKYKSDGLEIVAVSRDTSQTDWIKSIEKDNLKWQHLSALEGWEGPVFTNYGIKRTPSNYLINTNGRVVGVNLRDKELKENIKKLLK</sequence>
<keyword evidence="8" id="KW-1185">Reference proteome</keyword>
<evidence type="ECO:0000256" key="4">
    <source>
        <dbReference type="ARBA" id="ARBA00023284"/>
    </source>
</evidence>
<dbReference type="Pfam" id="PF00578">
    <property type="entry name" value="AhpC-TSA"/>
    <property type="match status" value="1"/>
</dbReference>
<organism evidence="7 8">
    <name type="scientific">Salegentibacter agarivorans</name>
    <dbReference type="NCBI Taxonomy" id="345907"/>
    <lineage>
        <taxon>Bacteria</taxon>
        <taxon>Pseudomonadati</taxon>
        <taxon>Bacteroidota</taxon>
        <taxon>Flavobacteriia</taxon>
        <taxon>Flavobacteriales</taxon>
        <taxon>Flavobacteriaceae</taxon>
        <taxon>Salegentibacter</taxon>
    </lineage>
</organism>
<reference evidence="8" key="1">
    <citation type="submission" date="2016-10" db="EMBL/GenBank/DDBJ databases">
        <authorList>
            <person name="Varghese N."/>
            <person name="Submissions S."/>
        </authorList>
    </citation>
    <scope>NUCLEOTIDE SEQUENCE [LARGE SCALE GENOMIC DNA]</scope>
    <source>
        <strain evidence="8">DSM 23515</strain>
    </source>
</reference>
<feature type="domain" description="Thioredoxin" evidence="6">
    <location>
        <begin position="197"/>
        <end position="335"/>
    </location>
</feature>
<dbReference type="GO" id="GO:0030313">
    <property type="term" value="C:cell envelope"/>
    <property type="evidence" value="ECO:0007669"/>
    <property type="project" value="UniProtKB-SubCell"/>
</dbReference>
<dbReference type="InterPro" id="IPR025380">
    <property type="entry name" value="DUF4369"/>
</dbReference>
<protein>
    <submittedName>
        <fullName evidence="7">Peroxiredoxin</fullName>
    </submittedName>
</protein>
<accession>A0A1I2L148</accession>
<evidence type="ECO:0000256" key="3">
    <source>
        <dbReference type="ARBA" id="ARBA00023157"/>
    </source>
</evidence>
<evidence type="ECO:0000256" key="2">
    <source>
        <dbReference type="ARBA" id="ARBA00022748"/>
    </source>
</evidence>
<keyword evidence="2" id="KW-0201">Cytochrome c-type biogenesis</keyword>
<keyword evidence="4" id="KW-0676">Redox-active center</keyword>
<feature type="signal peptide" evidence="5">
    <location>
        <begin position="1"/>
        <end position="21"/>
    </location>
</feature>